<organism evidence="2 3">
    <name type="scientific">Dokdonella ginsengisoli</name>
    <dbReference type="NCBI Taxonomy" id="363846"/>
    <lineage>
        <taxon>Bacteria</taxon>
        <taxon>Pseudomonadati</taxon>
        <taxon>Pseudomonadota</taxon>
        <taxon>Gammaproteobacteria</taxon>
        <taxon>Lysobacterales</taxon>
        <taxon>Rhodanobacteraceae</taxon>
        <taxon>Dokdonella</taxon>
    </lineage>
</organism>
<evidence type="ECO:0008006" key="4">
    <source>
        <dbReference type="Google" id="ProtNLM"/>
    </source>
</evidence>
<gene>
    <name evidence="2" type="ORF">ACFO6Q_17265</name>
</gene>
<accession>A0ABV9QXI7</accession>
<evidence type="ECO:0000313" key="3">
    <source>
        <dbReference type="Proteomes" id="UP001595886"/>
    </source>
</evidence>
<dbReference type="RefSeq" id="WP_380022359.1">
    <property type="nucleotide sequence ID" value="NZ_JBHSHD010000015.1"/>
</dbReference>
<keyword evidence="1" id="KW-0175">Coiled coil</keyword>
<sequence>MASVREVKQKLDEAGADAVDAAKEDVEHLRGELHRLREKLRANGARLEDELRDAGDRLAGGAKQFGAAAAEQIREHPLAAFGVAFAAGIVISRLLRSR</sequence>
<dbReference type="EMBL" id="JBHSHD010000015">
    <property type="protein sequence ID" value="MFC4822078.1"/>
    <property type="molecule type" value="Genomic_DNA"/>
</dbReference>
<comment type="caution">
    <text evidence="2">The sequence shown here is derived from an EMBL/GenBank/DDBJ whole genome shotgun (WGS) entry which is preliminary data.</text>
</comment>
<protein>
    <recommendedName>
        <fullName evidence="4">DUF883 domain-containing protein</fullName>
    </recommendedName>
</protein>
<evidence type="ECO:0000256" key="1">
    <source>
        <dbReference type="SAM" id="Coils"/>
    </source>
</evidence>
<proteinExistence type="predicted"/>
<feature type="coiled-coil region" evidence="1">
    <location>
        <begin position="4"/>
        <end position="57"/>
    </location>
</feature>
<keyword evidence="3" id="KW-1185">Reference proteome</keyword>
<evidence type="ECO:0000313" key="2">
    <source>
        <dbReference type="EMBL" id="MFC4822078.1"/>
    </source>
</evidence>
<dbReference type="Proteomes" id="UP001595886">
    <property type="component" value="Unassembled WGS sequence"/>
</dbReference>
<reference evidence="3" key="1">
    <citation type="journal article" date="2019" name="Int. J. Syst. Evol. Microbiol.">
        <title>The Global Catalogue of Microorganisms (GCM) 10K type strain sequencing project: providing services to taxonomists for standard genome sequencing and annotation.</title>
        <authorList>
            <consortium name="The Broad Institute Genomics Platform"/>
            <consortium name="The Broad Institute Genome Sequencing Center for Infectious Disease"/>
            <person name="Wu L."/>
            <person name="Ma J."/>
        </authorList>
    </citation>
    <scope>NUCLEOTIDE SEQUENCE [LARGE SCALE GENOMIC DNA]</scope>
    <source>
        <strain evidence="3">CCUG 30340</strain>
    </source>
</reference>
<name>A0ABV9QXI7_9GAMM</name>